<feature type="transmembrane region" description="Helical" evidence="1">
    <location>
        <begin position="32"/>
        <end position="52"/>
    </location>
</feature>
<keyword evidence="1" id="KW-0812">Transmembrane</keyword>
<organism evidence="2 3">
    <name type="scientific">Faecalicoccus pleomorphus</name>
    <dbReference type="NCBI Taxonomy" id="1323"/>
    <lineage>
        <taxon>Bacteria</taxon>
        <taxon>Bacillati</taxon>
        <taxon>Bacillota</taxon>
        <taxon>Erysipelotrichia</taxon>
        <taxon>Erysipelotrichales</taxon>
        <taxon>Erysipelotrichaceae</taxon>
        <taxon>Faecalicoccus</taxon>
    </lineage>
</organism>
<dbReference type="InterPro" id="IPR054198">
    <property type="entry name" value="DUF6903"/>
</dbReference>
<dbReference type="AlphaFoldDB" id="A0A380LM17"/>
<accession>A0A380LM17</accession>
<feature type="transmembrane region" description="Helical" evidence="1">
    <location>
        <begin position="7"/>
        <end position="26"/>
    </location>
</feature>
<evidence type="ECO:0000313" key="2">
    <source>
        <dbReference type="EMBL" id="SUO03640.1"/>
    </source>
</evidence>
<evidence type="ECO:0000256" key="1">
    <source>
        <dbReference type="SAM" id="Phobius"/>
    </source>
</evidence>
<name>A0A380LM17_9FIRM</name>
<protein>
    <submittedName>
        <fullName evidence="2">Uncharacterized protein</fullName>
    </submittedName>
</protein>
<dbReference type="GeneID" id="77461492"/>
<proteinExistence type="predicted"/>
<evidence type="ECO:0000313" key="3">
    <source>
        <dbReference type="Proteomes" id="UP000255523"/>
    </source>
</evidence>
<dbReference type="RefSeq" id="WP_022789016.1">
    <property type="nucleotide sequence ID" value="NZ_CALEXM010000002.1"/>
</dbReference>
<dbReference type="EMBL" id="UHFX01000003">
    <property type="protein sequence ID" value="SUO03640.1"/>
    <property type="molecule type" value="Genomic_DNA"/>
</dbReference>
<reference evidence="2 3" key="1">
    <citation type="submission" date="2018-06" db="EMBL/GenBank/DDBJ databases">
        <authorList>
            <consortium name="Pathogen Informatics"/>
            <person name="Doyle S."/>
        </authorList>
    </citation>
    <scope>NUCLEOTIDE SEQUENCE [LARGE SCALE GENOMIC DNA]</scope>
    <source>
        <strain evidence="2 3">NCTC11087</strain>
    </source>
</reference>
<gene>
    <name evidence="2" type="ORF">NCTC11087_00508</name>
</gene>
<keyword evidence="1" id="KW-0472">Membrane</keyword>
<dbReference type="Pfam" id="PF21844">
    <property type="entry name" value="DUF6903"/>
    <property type="match status" value="1"/>
</dbReference>
<dbReference type="Proteomes" id="UP000255523">
    <property type="component" value="Unassembled WGS sequence"/>
</dbReference>
<keyword evidence="1" id="KW-1133">Transmembrane helix</keyword>
<keyword evidence="3" id="KW-1185">Reference proteome</keyword>
<sequence length="57" mass="6368">MQNSNIIKTILSLIAFIVCVALVVIGQKTVGIPNLMMEIVGVIGIMILIYLYNRKYQ</sequence>